<dbReference type="InterPro" id="IPR021721">
    <property type="entry name" value="Znf_CCCH-type_TRM13"/>
</dbReference>
<keyword evidence="9 15" id="KW-0479">Metal-binding</keyword>
<dbReference type="InterPro" id="IPR007871">
    <property type="entry name" value="Methyltransferase_TRM13"/>
</dbReference>
<keyword evidence="6 15" id="KW-0808">Transferase</keyword>
<dbReference type="EMBL" id="CP048996">
    <property type="protein sequence ID" value="QID82236.1"/>
    <property type="molecule type" value="Genomic_DNA"/>
</dbReference>
<evidence type="ECO:0000256" key="13">
    <source>
        <dbReference type="ARBA" id="ARBA00048635"/>
    </source>
</evidence>
<dbReference type="Proteomes" id="UP000501346">
    <property type="component" value="Chromosome ScXV-ScXI"/>
</dbReference>
<dbReference type="Pfam" id="PF05206">
    <property type="entry name" value="TRM13"/>
    <property type="match status" value="1"/>
</dbReference>
<dbReference type="GO" id="GO:0106050">
    <property type="term" value="F:tRNA 2'-O-methyltransferase activity"/>
    <property type="evidence" value="ECO:0007669"/>
    <property type="project" value="UniProtKB-UniRule"/>
</dbReference>
<feature type="region of interest" description="Disordered" evidence="16">
    <location>
        <begin position="55"/>
        <end position="78"/>
    </location>
</feature>
<comment type="catalytic activity">
    <reaction evidence="12 15">
        <text>cytidine(4) in tRNA(Pro) + S-adenosyl-L-methionine = 2'-O-methylcytidine(4) in tRNA(Pro) + S-adenosyl-L-homocysteine + H(+)</text>
        <dbReference type="Rhea" id="RHEA:32767"/>
        <dbReference type="Rhea" id="RHEA-COMP:10397"/>
        <dbReference type="Rhea" id="RHEA-COMP:10398"/>
        <dbReference type="ChEBI" id="CHEBI:15378"/>
        <dbReference type="ChEBI" id="CHEBI:57856"/>
        <dbReference type="ChEBI" id="CHEBI:59789"/>
        <dbReference type="ChEBI" id="CHEBI:74495"/>
        <dbReference type="ChEBI" id="CHEBI:82748"/>
        <dbReference type="EC" id="2.1.1.225"/>
    </reaction>
</comment>
<keyword evidence="7 15" id="KW-0949">S-adenosyl-L-methionine</keyword>
<protein>
    <recommendedName>
        <fullName evidence="4 15">tRNA:m(4)X modification enzyme TRM13</fullName>
        <ecNumber evidence="3 15">2.1.1.225</ecNumber>
    </recommendedName>
</protein>
<name>A0A6C1DYU8_SACPS</name>
<dbReference type="GO" id="GO:0030488">
    <property type="term" value="P:tRNA methylation"/>
    <property type="evidence" value="ECO:0007669"/>
    <property type="project" value="InterPro"/>
</dbReference>
<evidence type="ECO:0000256" key="15">
    <source>
        <dbReference type="RuleBase" id="RU367103"/>
    </source>
</evidence>
<proteinExistence type="inferred from homology"/>
<evidence type="ECO:0000256" key="9">
    <source>
        <dbReference type="ARBA" id="ARBA00022723"/>
    </source>
</evidence>
<keyword evidence="11 15" id="KW-0862">Zinc</keyword>
<keyword evidence="19" id="KW-1185">Reference proteome</keyword>
<keyword evidence="5 15" id="KW-0489">Methyltransferase</keyword>
<accession>A0A6C1DYU8</accession>
<feature type="domain" description="CHHC U11-48K-type" evidence="17">
    <location>
        <begin position="72"/>
        <end position="99"/>
    </location>
</feature>
<comment type="similarity">
    <text evidence="2 15">Belongs to the methyltransferase TRM13 family.</text>
</comment>
<evidence type="ECO:0000256" key="8">
    <source>
        <dbReference type="ARBA" id="ARBA00022694"/>
    </source>
</evidence>
<comment type="catalytic activity">
    <reaction evidence="13 15">
        <text>cytidine(4) in tRNA(Gly)(GCC) + S-adenosyl-L-methionine = 2'-O-methylcytidine(4) in tRNA(Gly)(GCC) + S-adenosyl-L-homocysteine + H(+)</text>
        <dbReference type="Rhea" id="RHEA:43192"/>
        <dbReference type="Rhea" id="RHEA-COMP:10399"/>
        <dbReference type="Rhea" id="RHEA-COMP:10400"/>
        <dbReference type="ChEBI" id="CHEBI:15378"/>
        <dbReference type="ChEBI" id="CHEBI:57856"/>
        <dbReference type="ChEBI" id="CHEBI:59789"/>
        <dbReference type="ChEBI" id="CHEBI:74495"/>
        <dbReference type="ChEBI" id="CHEBI:82748"/>
        <dbReference type="EC" id="2.1.1.225"/>
    </reaction>
</comment>
<feature type="compositionally biased region" description="Basic and acidic residues" evidence="16">
    <location>
        <begin position="62"/>
        <end position="73"/>
    </location>
</feature>
<evidence type="ECO:0000256" key="3">
    <source>
        <dbReference type="ARBA" id="ARBA00012810"/>
    </source>
</evidence>
<evidence type="ECO:0000259" key="17">
    <source>
        <dbReference type="PROSITE" id="PS51800"/>
    </source>
</evidence>
<sequence>MLQDNNGPAVKRAKPSERLQCEYFMEKKKRRCGMTRSSQNLYCSEHLNLMKKAANSQVHNKNGSEAEKERERVPCPLDPNHTVWADQLKKHLKKCNKTKLSHLNDDKPYYEPGYNGENGLLSSSVKIDITAEHLVQSIELLYKVFEGESMDELPLRQLNNKLMSLKRFPQLPSNTKHAVQQSSLIENLVDAGAFERPESLNFIEFGCGRAEFSRYVSLYLLTQLTSLPAEHSGSNSNEFVLIDRATNRMKFDKKIKDDFSEIKSNSPSKPISCPSIKRIKIDIRDLKMDPILKSTPGDDIQYVCISKHLCGVATDLTLRCIGNSSILHGDDNNGCNPKLKAICIAMCCRHVCDYGDYVNRSYVTSLVEKYRAHGSILTYETFFRVLTKLCSWATCGRKPGTDITDIVNVVESFEGAEPYTITIKERENIGLMARRVIDEGRLAYVKEKFTEFNAELIRYVESDVSLENVAMLVYKK</sequence>
<evidence type="ECO:0000313" key="19">
    <source>
        <dbReference type="Proteomes" id="UP000501346"/>
    </source>
</evidence>
<comment type="function">
    <text evidence="1 15">tRNA methylase which 2'-O-methylates cytidine(4) in tRNA(Pro) and tRNA(Gly)(GCC), and adenosine(4) in tRNA(His).</text>
</comment>
<evidence type="ECO:0000256" key="7">
    <source>
        <dbReference type="ARBA" id="ARBA00022691"/>
    </source>
</evidence>
<evidence type="ECO:0000256" key="4">
    <source>
        <dbReference type="ARBA" id="ARBA00015883"/>
    </source>
</evidence>
<dbReference type="OrthoDB" id="258806at2759"/>
<gene>
    <name evidence="18" type="primary">TRM13_1</name>
    <name evidence="18" type="ORF">GRS66_004646</name>
</gene>
<dbReference type="PANTHER" id="PTHR12998:SF0">
    <property type="entry name" value="TRNA:M(4)X MODIFICATION ENZYME TRM13 HOMOLOG"/>
    <property type="match status" value="1"/>
</dbReference>
<keyword evidence="10 15" id="KW-0863">Zinc-finger</keyword>
<dbReference type="InterPro" id="IPR022776">
    <property type="entry name" value="TRM13/UPF0224_CHHC_Znf_dom"/>
</dbReference>
<comment type="catalytic activity">
    <reaction evidence="14 15">
        <text>adenosine(4) in tRNA(His) + S-adenosyl-L-methionine = 2'-O-methyladenosine(4) in tRNA(His) + S-adenosyl-L-homocysteine + H(+)</text>
        <dbReference type="Rhea" id="RHEA:43196"/>
        <dbReference type="Rhea" id="RHEA-COMP:10401"/>
        <dbReference type="Rhea" id="RHEA-COMP:10402"/>
        <dbReference type="ChEBI" id="CHEBI:15378"/>
        <dbReference type="ChEBI" id="CHEBI:57856"/>
        <dbReference type="ChEBI" id="CHEBI:59789"/>
        <dbReference type="ChEBI" id="CHEBI:74411"/>
        <dbReference type="ChEBI" id="CHEBI:74477"/>
        <dbReference type="EC" id="2.1.1.225"/>
    </reaction>
</comment>
<evidence type="ECO:0000256" key="5">
    <source>
        <dbReference type="ARBA" id="ARBA00022603"/>
    </source>
</evidence>
<dbReference type="EC" id="2.1.1.225" evidence="3 15"/>
<dbReference type="Pfam" id="PF05253">
    <property type="entry name" value="zf-U11-48K"/>
    <property type="match status" value="1"/>
</dbReference>
<dbReference type="Pfam" id="PF11722">
    <property type="entry name" value="zf-TRM13_CCCH"/>
    <property type="match status" value="1"/>
</dbReference>
<evidence type="ECO:0000256" key="2">
    <source>
        <dbReference type="ARBA" id="ARBA00005265"/>
    </source>
</evidence>
<evidence type="ECO:0000256" key="14">
    <source>
        <dbReference type="ARBA" id="ARBA00049393"/>
    </source>
</evidence>
<evidence type="ECO:0000256" key="1">
    <source>
        <dbReference type="ARBA" id="ARBA00002267"/>
    </source>
</evidence>
<evidence type="ECO:0000256" key="16">
    <source>
        <dbReference type="SAM" id="MobiDB-lite"/>
    </source>
</evidence>
<reference evidence="18 19" key="1">
    <citation type="journal article" date="2019" name="BMC Genomics">
        <title>Chromosome level assembly and comparative genome analysis confirm lager-brewing yeasts originated from a single hybridization.</title>
        <authorList>
            <person name="Salazar A.N."/>
            <person name="Gorter de Vries A.R."/>
            <person name="van den Broek M."/>
            <person name="Brouwers N."/>
            <person name="de la Torre Cortes P."/>
            <person name="Kuijpers N.G.A."/>
            <person name="Daran J.G."/>
            <person name="Abeel T."/>
        </authorList>
    </citation>
    <scope>NUCLEOTIDE SEQUENCE [LARGE SCALE GENOMIC DNA]</scope>
    <source>
        <strain evidence="18 19">CBS 1483</strain>
    </source>
</reference>
<evidence type="ECO:0000256" key="10">
    <source>
        <dbReference type="ARBA" id="ARBA00022771"/>
    </source>
</evidence>
<dbReference type="PROSITE" id="PS51800">
    <property type="entry name" value="ZF_CHHC_U11_48K"/>
    <property type="match status" value="1"/>
</dbReference>
<dbReference type="InterPro" id="IPR039044">
    <property type="entry name" value="Trm13"/>
</dbReference>
<evidence type="ECO:0000313" key="18">
    <source>
        <dbReference type="EMBL" id="QID82236.1"/>
    </source>
</evidence>
<dbReference type="GO" id="GO:0008270">
    <property type="term" value="F:zinc ion binding"/>
    <property type="evidence" value="ECO:0007669"/>
    <property type="project" value="UniProtKB-KW"/>
</dbReference>
<dbReference type="AlphaFoldDB" id="A0A6C1DYU8"/>
<evidence type="ECO:0000256" key="12">
    <source>
        <dbReference type="ARBA" id="ARBA00048165"/>
    </source>
</evidence>
<dbReference type="PANTHER" id="PTHR12998">
    <property type="entry name" value="TRNA:M(4)X MODIFICATION ENZYME TRM13 HOMOLOG"/>
    <property type="match status" value="1"/>
</dbReference>
<evidence type="ECO:0000256" key="11">
    <source>
        <dbReference type="ARBA" id="ARBA00022833"/>
    </source>
</evidence>
<evidence type="ECO:0000256" key="6">
    <source>
        <dbReference type="ARBA" id="ARBA00022679"/>
    </source>
</evidence>
<keyword evidence="8 15" id="KW-0819">tRNA processing</keyword>
<organism evidence="18 19">
    <name type="scientific">Saccharomyces pastorianus</name>
    <name type="common">Lager yeast</name>
    <name type="synonym">Saccharomyces cerevisiae x Saccharomyces eubayanus</name>
    <dbReference type="NCBI Taxonomy" id="27292"/>
    <lineage>
        <taxon>Eukaryota</taxon>
        <taxon>Fungi</taxon>
        <taxon>Dikarya</taxon>
        <taxon>Ascomycota</taxon>
        <taxon>Saccharomycotina</taxon>
        <taxon>Saccharomycetes</taxon>
        <taxon>Saccharomycetales</taxon>
        <taxon>Saccharomycetaceae</taxon>
        <taxon>Saccharomyces</taxon>
    </lineage>
</organism>